<proteinExistence type="predicted"/>
<feature type="transmembrane region" description="Helical" evidence="1">
    <location>
        <begin position="611"/>
        <end position="634"/>
    </location>
</feature>
<feature type="transmembrane region" description="Helical" evidence="1">
    <location>
        <begin position="555"/>
        <end position="576"/>
    </location>
</feature>
<dbReference type="Proteomes" id="UP000673394">
    <property type="component" value="Unassembled WGS sequence"/>
</dbReference>
<feature type="transmembrane region" description="Helical" evidence="1">
    <location>
        <begin position="400"/>
        <end position="416"/>
    </location>
</feature>
<gene>
    <name evidence="2" type="ORF">I8J30_25110</name>
</gene>
<evidence type="ECO:0008006" key="4">
    <source>
        <dbReference type="Google" id="ProtNLM"/>
    </source>
</evidence>
<protein>
    <recommendedName>
        <fullName evidence="4">Dihydroorotate dehydrogenase</fullName>
    </recommendedName>
</protein>
<dbReference type="RefSeq" id="WP_210662797.1">
    <property type="nucleotide sequence ID" value="NZ_JAGKSP010000014.1"/>
</dbReference>
<name>A0ABS5CJE4_9BACL</name>
<keyword evidence="1" id="KW-1133">Transmembrane helix</keyword>
<sequence length="655" mass="71821">MPDWSYQTLFRPLLLRLPNRLARSVTLGAIGALSRLPLGSFVIRTLGHMDPAPLLRSRASGVDFITPVGLSGTVDPTGVAHRAVAQFGLGFMEIGPITTEPIHAPSSAPIQLNPEERSITYPSYGENSGAASAASRIANPGHKLPQFARLTPLPGSTPEQALEQLLAMMEQLRKAGAAGFYLDILQRPASTEQIIALLQLIATSLAAVDNRLFLYIPHDAEDGTLISVLHSVDFTAWSGAVVGESRAADGRLTVKPADKRSCAARLTLLRRFGPQHFVLKASCGIYEPQDALDLTAAGADYILLHGGLIDTGPGLPKRVNEAILYERVRQLPAPKPESFWRHWGWMCLLGIGMIIGGILAWIIATTTVLLPYDEAFLGIHRDMLHHLNHRLLHFMSHDRITLAGTMISIGVLYYQLGRHGLRHGVHWARTALLVSGITGFASFFLYLGYGYFDPLHAVVALILLPMFLLSMRANPDKPFRNPVNLRSDRMWKRAMWGQFCMVVLGFALAIGSITISGFGVTRVFVPQDLAYMGLASDQIAAMNPRLIPLIAHDRAGFGGALFSDALALLTMALWGIQQGERWLWWTFLIGGAPAFFAAFSVHWHIGYTDFVHLSPAIFALLLYIAGLILLYPYLTRSPVSAQRTTYPTIGSNRFT</sequence>
<dbReference type="SUPFAM" id="SSF51395">
    <property type="entry name" value="FMN-linked oxidoreductases"/>
    <property type="match status" value="1"/>
</dbReference>
<dbReference type="Gene3D" id="3.20.20.70">
    <property type="entry name" value="Aldolase class I"/>
    <property type="match status" value="1"/>
</dbReference>
<evidence type="ECO:0000313" key="2">
    <source>
        <dbReference type="EMBL" id="MBP3965988.1"/>
    </source>
</evidence>
<comment type="caution">
    <text evidence="2">The sequence shown here is derived from an EMBL/GenBank/DDBJ whole genome shotgun (WGS) entry which is preliminary data.</text>
</comment>
<organism evidence="2 3">
    <name type="scientific">Paenibacillus lignilyticus</name>
    <dbReference type="NCBI Taxonomy" id="1172615"/>
    <lineage>
        <taxon>Bacteria</taxon>
        <taxon>Bacillati</taxon>
        <taxon>Bacillota</taxon>
        <taxon>Bacilli</taxon>
        <taxon>Bacillales</taxon>
        <taxon>Paenibacillaceae</taxon>
        <taxon>Paenibacillus</taxon>
    </lineage>
</organism>
<feature type="transmembrane region" description="Helical" evidence="1">
    <location>
        <begin position="343"/>
        <end position="364"/>
    </location>
</feature>
<feature type="transmembrane region" description="Helical" evidence="1">
    <location>
        <begin position="583"/>
        <end position="605"/>
    </location>
</feature>
<feature type="transmembrane region" description="Helical" evidence="1">
    <location>
        <begin position="494"/>
        <end position="518"/>
    </location>
</feature>
<keyword evidence="1" id="KW-0472">Membrane</keyword>
<dbReference type="EMBL" id="JAGKSP010000014">
    <property type="protein sequence ID" value="MBP3965988.1"/>
    <property type="molecule type" value="Genomic_DNA"/>
</dbReference>
<accession>A0ABS5CJE4</accession>
<evidence type="ECO:0000256" key="1">
    <source>
        <dbReference type="SAM" id="Phobius"/>
    </source>
</evidence>
<dbReference type="InterPro" id="IPR013785">
    <property type="entry name" value="Aldolase_TIM"/>
</dbReference>
<evidence type="ECO:0000313" key="3">
    <source>
        <dbReference type="Proteomes" id="UP000673394"/>
    </source>
</evidence>
<keyword evidence="3" id="KW-1185">Reference proteome</keyword>
<feature type="transmembrane region" description="Helical" evidence="1">
    <location>
        <begin position="428"/>
        <end position="449"/>
    </location>
</feature>
<reference evidence="2 3" key="1">
    <citation type="submission" date="2021-04" db="EMBL/GenBank/DDBJ databases">
        <title>Paenibacillus sp. DLE-14 whole genome sequence.</title>
        <authorList>
            <person name="Ham Y.J."/>
        </authorList>
    </citation>
    <scope>NUCLEOTIDE SEQUENCE [LARGE SCALE GENOMIC DNA]</scope>
    <source>
        <strain evidence="2 3">DLE-14</strain>
    </source>
</reference>
<keyword evidence="1" id="KW-0812">Transmembrane</keyword>
<feature type="transmembrane region" description="Helical" evidence="1">
    <location>
        <begin position="455"/>
        <end position="473"/>
    </location>
</feature>